<organism evidence="2 3">
    <name type="scientific">Candidatus Weimeria bifida</name>
    <dbReference type="NCBI Taxonomy" id="2599074"/>
    <lineage>
        <taxon>Bacteria</taxon>
        <taxon>Bacillati</taxon>
        <taxon>Bacillota</taxon>
        <taxon>Clostridia</taxon>
        <taxon>Lachnospirales</taxon>
        <taxon>Lachnospiraceae</taxon>
        <taxon>Candidatus Weimeria</taxon>
    </lineage>
</organism>
<keyword evidence="2" id="KW-0687">Ribonucleoprotein</keyword>
<reference evidence="2" key="1">
    <citation type="journal article" date="2020" name="Appl. Environ. Microbiol.">
        <title>Medium-Chain Fatty Acid Synthesis by 'Candidatus Weimeria bifida' gen. nov., sp. nov., and 'Candidatus Pseudoramibacter fermentans' sp. nov.</title>
        <authorList>
            <person name="Scarborough M.J."/>
            <person name="Myers K.S."/>
            <person name="Donohue T.J."/>
            <person name="Noguera D.R."/>
        </authorList>
    </citation>
    <scope>NUCLEOTIDE SEQUENCE</scope>
    <source>
        <strain evidence="2">LCO1.1</strain>
    </source>
</reference>
<name>A0A6N7IZ66_9FIRM</name>
<dbReference type="SUPFAM" id="SSF55315">
    <property type="entry name" value="L30e-like"/>
    <property type="match status" value="1"/>
</dbReference>
<sequence>MLSLSKKAGRLKSGAYQTEDALKSGKACLVIVSSDASENTRKHFSDMASFRHVPFRIYSDSGSLGSSVGAESRMSMAVTDHSFAEKILELIDNAADTRRS</sequence>
<gene>
    <name evidence="2" type="ORF">FRC54_01365</name>
</gene>
<protein>
    <submittedName>
        <fullName evidence="2">50S ribosomal protein L7ae</fullName>
    </submittedName>
</protein>
<comment type="caution">
    <text evidence="2">The sequence shown here is derived from an EMBL/GenBank/DDBJ whole genome shotgun (WGS) entry which is preliminary data.</text>
</comment>
<accession>A0A6N7IZ66</accession>
<feature type="domain" description="Ribosomal protein eL8/eL30/eS12/Gadd45" evidence="1">
    <location>
        <begin position="2"/>
        <end position="82"/>
    </location>
</feature>
<evidence type="ECO:0000259" key="1">
    <source>
        <dbReference type="Pfam" id="PF01248"/>
    </source>
</evidence>
<dbReference type="Proteomes" id="UP000460257">
    <property type="component" value="Unassembled WGS sequence"/>
</dbReference>
<keyword evidence="3" id="KW-1185">Reference proteome</keyword>
<dbReference type="AlphaFoldDB" id="A0A6N7IZ66"/>
<proteinExistence type="predicted"/>
<dbReference type="EMBL" id="VOGC01000002">
    <property type="protein sequence ID" value="MQN00637.1"/>
    <property type="molecule type" value="Genomic_DNA"/>
</dbReference>
<dbReference type="Pfam" id="PF01248">
    <property type="entry name" value="Ribosomal_L7Ae"/>
    <property type="match status" value="1"/>
</dbReference>
<dbReference type="Gene3D" id="3.30.1330.30">
    <property type="match status" value="1"/>
</dbReference>
<dbReference type="GO" id="GO:0005840">
    <property type="term" value="C:ribosome"/>
    <property type="evidence" value="ECO:0007669"/>
    <property type="project" value="UniProtKB-KW"/>
</dbReference>
<dbReference type="InterPro" id="IPR029064">
    <property type="entry name" value="Ribosomal_eL30-like_sf"/>
</dbReference>
<keyword evidence="2" id="KW-0689">Ribosomal protein</keyword>
<evidence type="ECO:0000313" key="3">
    <source>
        <dbReference type="Proteomes" id="UP000460257"/>
    </source>
</evidence>
<evidence type="ECO:0000313" key="2">
    <source>
        <dbReference type="EMBL" id="MQN00637.1"/>
    </source>
</evidence>
<dbReference type="InterPro" id="IPR004038">
    <property type="entry name" value="Ribosomal_eL8/eL30/eS12/Gad45"/>
</dbReference>